<dbReference type="FunCoup" id="H2AW88">
    <property type="interactions" value="72"/>
</dbReference>
<evidence type="ECO:0000313" key="3">
    <source>
        <dbReference type="EMBL" id="CCF58638.1"/>
    </source>
</evidence>
<dbReference type="PIRSF" id="PIRSF029187">
    <property type="entry name" value="Shr3_AAP_chap"/>
    <property type="match status" value="1"/>
</dbReference>
<feature type="transmembrane region" description="Helical" evidence="2">
    <location>
        <begin position="63"/>
        <end position="80"/>
    </location>
</feature>
<dbReference type="Proteomes" id="UP000005220">
    <property type="component" value="Chromosome 6"/>
</dbReference>
<dbReference type="RefSeq" id="XP_003957773.1">
    <property type="nucleotide sequence ID" value="XM_003957724.1"/>
</dbReference>
<dbReference type="GO" id="GO:0005789">
    <property type="term" value="C:endoplasmic reticulum membrane"/>
    <property type="evidence" value="ECO:0007669"/>
    <property type="project" value="EnsemblFungi"/>
</dbReference>
<organism evidence="3 4">
    <name type="scientific">Kazachstania africana (strain ATCC 22294 / BCRC 22015 / CBS 2517 / CECT 1963 / NBRC 1671 / NRRL Y-8276)</name>
    <name type="common">Yeast</name>
    <name type="synonym">Kluyveromyces africanus</name>
    <dbReference type="NCBI Taxonomy" id="1071382"/>
    <lineage>
        <taxon>Eukaryota</taxon>
        <taxon>Fungi</taxon>
        <taxon>Dikarya</taxon>
        <taxon>Ascomycota</taxon>
        <taxon>Saccharomycotina</taxon>
        <taxon>Saccharomycetes</taxon>
        <taxon>Saccharomycetales</taxon>
        <taxon>Saccharomycetaceae</taxon>
        <taxon>Kazachstania</taxon>
    </lineage>
</organism>
<dbReference type="PANTHER" id="PTHR28228">
    <property type="entry name" value="SECRETORY COMPONENT PROTEIN SHR3"/>
    <property type="match status" value="1"/>
</dbReference>
<dbReference type="SMART" id="SM00786">
    <property type="entry name" value="SHR3_chaperone"/>
    <property type="match status" value="1"/>
</dbReference>
<dbReference type="GO" id="GO:0090114">
    <property type="term" value="P:COPII-coated vesicle budding"/>
    <property type="evidence" value="ECO:0007669"/>
    <property type="project" value="EnsemblFungi"/>
</dbReference>
<reference evidence="3 4" key="1">
    <citation type="journal article" date="2011" name="Proc. Natl. Acad. Sci. U.S.A.">
        <title>Evolutionary erosion of yeast sex chromosomes by mating-type switching accidents.</title>
        <authorList>
            <person name="Gordon J.L."/>
            <person name="Armisen D."/>
            <person name="Proux-Wera E."/>
            <person name="Oheigeartaigh S.S."/>
            <person name="Byrne K.P."/>
            <person name="Wolfe K.H."/>
        </authorList>
    </citation>
    <scope>NUCLEOTIDE SEQUENCE [LARGE SCALE GENOMIC DNA]</scope>
    <source>
        <strain evidence="4">ATCC 22294 / BCRC 22015 / CBS 2517 / CECT 1963 / NBRC 1671 / NRRL Y-8276</strain>
    </source>
</reference>
<dbReference type="KEGG" id="kaf:KAFR_0F00410"/>
<feature type="region of interest" description="Disordered" evidence="1">
    <location>
        <begin position="176"/>
        <end position="200"/>
    </location>
</feature>
<proteinExistence type="predicted"/>
<dbReference type="eggNOG" id="ENOG502RXJB">
    <property type="taxonomic scope" value="Eukaryota"/>
</dbReference>
<keyword evidence="2" id="KW-0472">Membrane</keyword>
<feature type="transmembrane region" description="Helical" evidence="2">
    <location>
        <begin position="132"/>
        <end position="159"/>
    </location>
</feature>
<name>H2AW88_KAZAF</name>
<evidence type="ECO:0000256" key="1">
    <source>
        <dbReference type="SAM" id="MobiDB-lite"/>
    </source>
</evidence>
<dbReference type="OrthoDB" id="5229808at2759"/>
<dbReference type="InterPro" id="IPR013248">
    <property type="entry name" value="Psh3/Shr3"/>
</dbReference>
<keyword evidence="4" id="KW-1185">Reference proteome</keyword>
<dbReference type="STRING" id="1071382.H2AW88"/>
<dbReference type="GO" id="GO:0051082">
    <property type="term" value="F:unfolded protein binding"/>
    <property type="evidence" value="ECO:0007669"/>
    <property type="project" value="EnsemblFungi"/>
</dbReference>
<dbReference type="GeneID" id="13884106"/>
<sequence length="200" mass="22336">MFDYKAICTVSTGLILVSTSFIMGVFYNNLAYDYELLFNPAVTQEAFDNSLKHYQLLNDVGRPLLYILGFVTFLGLIGNIARVYKPNPELQIFEYCSLGLFVLGICIFITNIKTGIECSITHSWGEVTENQGLAVIGSSNIILLIVFLGVLVLQAGLWYSNYDYENRLKAFYAAESAKAPATKSTPAKEKKQKKEAKKTK</sequence>
<keyword evidence="2" id="KW-0812">Transmembrane</keyword>
<protein>
    <submittedName>
        <fullName evidence="3">Uncharacterized protein</fullName>
    </submittedName>
</protein>
<dbReference type="InParanoid" id="H2AW88"/>
<dbReference type="AlphaFoldDB" id="H2AW88"/>
<dbReference type="PANTHER" id="PTHR28228:SF1">
    <property type="entry name" value="SECRETORY COMPONENT PROTEIN SHR3"/>
    <property type="match status" value="1"/>
</dbReference>
<evidence type="ECO:0000256" key="2">
    <source>
        <dbReference type="SAM" id="Phobius"/>
    </source>
</evidence>
<accession>H2AW88</accession>
<feature type="transmembrane region" description="Helical" evidence="2">
    <location>
        <begin position="7"/>
        <end position="27"/>
    </location>
</feature>
<feature type="compositionally biased region" description="Basic residues" evidence="1">
    <location>
        <begin position="190"/>
        <end position="200"/>
    </location>
</feature>
<gene>
    <name evidence="3" type="primary">KAFR0F00410</name>
    <name evidence="3" type="ORF">KAFR_0F00410</name>
</gene>
<dbReference type="EMBL" id="HE650826">
    <property type="protein sequence ID" value="CCF58638.1"/>
    <property type="molecule type" value="Genomic_DNA"/>
</dbReference>
<dbReference type="GO" id="GO:0006457">
    <property type="term" value="P:protein folding"/>
    <property type="evidence" value="ECO:0007669"/>
    <property type="project" value="EnsemblFungi"/>
</dbReference>
<feature type="compositionally biased region" description="Low complexity" evidence="1">
    <location>
        <begin position="176"/>
        <end position="185"/>
    </location>
</feature>
<dbReference type="Pfam" id="PF08229">
    <property type="entry name" value="SHR3_chaperone"/>
    <property type="match status" value="1"/>
</dbReference>
<keyword evidence="2" id="KW-1133">Transmembrane helix</keyword>
<feature type="transmembrane region" description="Helical" evidence="2">
    <location>
        <begin position="92"/>
        <end position="112"/>
    </location>
</feature>
<dbReference type="HOGENOM" id="CLU_080510_1_0_1"/>
<evidence type="ECO:0000313" key="4">
    <source>
        <dbReference type="Proteomes" id="UP000005220"/>
    </source>
</evidence>